<sequence>MKKNGTMIVGIADATVKLAEASARVIKKAKDSGLFTTQEISFIVSFFNEMLKEPNQYVEKVKNLLIPKQNVSEDEKEKQLLHMHSNMRRNQAETRKIEKSFERLVNLRIKRSSDMEEVKDIFKTSYKSEK</sequence>
<keyword evidence="2" id="KW-1185">Reference proteome</keyword>
<evidence type="ECO:0000313" key="1">
    <source>
        <dbReference type="EMBL" id="RXK86988.1"/>
    </source>
</evidence>
<dbReference type="Proteomes" id="UP000290545">
    <property type="component" value="Unassembled WGS sequence"/>
</dbReference>
<evidence type="ECO:0000313" key="2">
    <source>
        <dbReference type="Proteomes" id="UP000290545"/>
    </source>
</evidence>
<gene>
    <name evidence="1" type="ORF">ESB13_09455</name>
</gene>
<dbReference type="AlphaFoldDB" id="A0A4Q1DDE1"/>
<accession>A0A4Q1DDE1</accession>
<dbReference type="EMBL" id="SDHZ01000001">
    <property type="protein sequence ID" value="RXK86988.1"/>
    <property type="molecule type" value="Genomic_DNA"/>
</dbReference>
<dbReference type="RefSeq" id="WP_129002737.1">
    <property type="nucleotide sequence ID" value="NZ_SDHZ01000001.1"/>
</dbReference>
<organism evidence="1 2">
    <name type="scientific">Filimonas effusa</name>
    <dbReference type="NCBI Taxonomy" id="2508721"/>
    <lineage>
        <taxon>Bacteria</taxon>
        <taxon>Pseudomonadati</taxon>
        <taxon>Bacteroidota</taxon>
        <taxon>Chitinophagia</taxon>
        <taxon>Chitinophagales</taxon>
        <taxon>Chitinophagaceae</taxon>
        <taxon>Filimonas</taxon>
    </lineage>
</organism>
<name>A0A4Q1DDE1_9BACT</name>
<protein>
    <submittedName>
        <fullName evidence="1">Uncharacterized protein</fullName>
    </submittedName>
</protein>
<comment type="caution">
    <text evidence="1">The sequence shown here is derived from an EMBL/GenBank/DDBJ whole genome shotgun (WGS) entry which is preliminary data.</text>
</comment>
<proteinExistence type="predicted"/>
<reference evidence="1 2" key="1">
    <citation type="submission" date="2019-01" db="EMBL/GenBank/DDBJ databases">
        <title>Filimonas sp. strain TTM-71.</title>
        <authorList>
            <person name="Chen W.-M."/>
        </authorList>
    </citation>
    <scope>NUCLEOTIDE SEQUENCE [LARGE SCALE GENOMIC DNA]</scope>
    <source>
        <strain evidence="1 2">TTM-71</strain>
    </source>
</reference>